<evidence type="ECO:0000256" key="1">
    <source>
        <dbReference type="SAM" id="SignalP"/>
    </source>
</evidence>
<feature type="chain" id="PRO_5047491031" description="Tetratricopeptide repeat protein" evidence="1">
    <location>
        <begin position="29"/>
        <end position="370"/>
    </location>
</feature>
<evidence type="ECO:0000313" key="3">
    <source>
        <dbReference type="Proteomes" id="UP001207654"/>
    </source>
</evidence>
<comment type="caution">
    <text evidence="2">The sequence shown here is derived from an EMBL/GenBank/DDBJ whole genome shotgun (WGS) entry which is preliminary data.</text>
</comment>
<gene>
    <name evidence="2" type="ORF">OV287_14695</name>
</gene>
<name>A0ABT4A245_9BACT</name>
<accession>A0ABT4A245</accession>
<keyword evidence="1" id="KW-0732">Signal</keyword>
<feature type="signal peptide" evidence="1">
    <location>
        <begin position="1"/>
        <end position="28"/>
    </location>
</feature>
<organism evidence="2 3">
    <name type="scientific">Archangium lansingense</name>
    <dbReference type="NCBI Taxonomy" id="2995310"/>
    <lineage>
        <taxon>Bacteria</taxon>
        <taxon>Pseudomonadati</taxon>
        <taxon>Myxococcota</taxon>
        <taxon>Myxococcia</taxon>
        <taxon>Myxococcales</taxon>
        <taxon>Cystobacterineae</taxon>
        <taxon>Archangiaceae</taxon>
        <taxon>Archangium</taxon>
    </lineage>
</organism>
<proteinExistence type="predicted"/>
<evidence type="ECO:0008006" key="4">
    <source>
        <dbReference type="Google" id="ProtNLM"/>
    </source>
</evidence>
<protein>
    <recommendedName>
        <fullName evidence="4">Tetratricopeptide repeat protein</fullName>
    </recommendedName>
</protein>
<keyword evidence="3" id="KW-1185">Reference proteome</keyword>
<dbReference type="EMBL" id="JAPNKA010000001">
    <property type="protein sequence ID" value="MCY1075722.1"/>
    <property type="molecule type" value="Genomic_DNA"/>
</dbReference>
<sequence length="370" mass="40861">METTTNQVRSARAFFSALLSALSLSAMAPLGEAQAAEPPASGTPCSKSDYAKSRRRFKEHYDAGRYAEAVETLQRAKEACWGALDTKDRGWLVSDLGLAQLKAGHPDRCLQVLDEAPRELEPDSRVAKAITFNRGLCNAGPTQGTTGTPQARELPVQVMPGLDISSPTEAATALTREWSSPWELREGKLPRRRARELRRCTDLDGVGRNDVQYENDPDAYAFQNKALACRVLRMITTARPSRVSHVRDVLTMKKPDEVLPAALAPAISADELGDIARAQREGRSWRDYDGTLRFEAGPREQKWRQLSVSGDDYAGFVEWWATGDFNADGFEDVIVYRSMGPTGGTAADIAVFVLTRTRPKGVFEVLERLE</sequence>
<dbReference type="RefSeq" id="WP_267534638.1">
    <property type="nucleotide sequence ID" value="NZ_JAPNKA010000001.1"/>
</dbReference>
<evidence type="ECO:0000313" key="2">
    <source>
        <dbReference type="EMBL" id="MCY1075722.1"/>
    </source>
</evidence>
<reference evidence="2 3" key="1">
    <citation type="submission" date="2022-11" db="EMBL/GenBank/DDBJ databases">
        <title>Minimal conservation of predation-associated metabolite biosynthetic gene clusters underscores biosynthetic potential of Myxococcota including descriptions for ten novel species: Archangium lansinium sp. nov., Myxococcus landrumus sp. nov., Nannocystis bai.</title>
        <authorList>
            <person name="Ahearne A."/>
            <person name="Stevens C."/>
            <person name="Phillips K."/>
        </authorList>
    </citation>
    <scope>NUCLEOTIDE SEQUENCE [LARGE SCALE GENOMIC DNA]</scope>
    <source>
        <strain evidence="2 3">MIWBW</strain>
    </source>
</reference>
<dbReference type="Proteomes" id="UP001207654">
    <property type="component" value="Unassembled WGS sequence"/>
</dbReference>